<keyword evidence="2" id="KW-0413">Isomerase</keyword>
<dbReference type="GO" id="GO:0016853">
    <property type="term" value="F:isomerase activity"/>
    <property type="evidence" value="ECO:0007669"/>
    <property type="project" value="UniProtKB-KW"/>
</dbReference>
<sequence length="188" mass="21486">MGYSLWYKTAGVMSQGSRFGDHLALPRIAELAFDHKREVFTVHRLDRETRGLMLLAHNRKMAAELSRLFQEGAIEKGYQAVVLGEAPLEGHIDRPLDGKAAVTHFTRLEYDAGRNTSLLEIRIEHGRLHQIRRHLEQIGHPVMGDPRYGKGNKNREGLLLVAHRLNFICPMRRQPVEWALPQPFVPLS</sequence>
<dbReference type="InterPro" id="IPR050188">
    <property type="entry name" value="RluA_PseudoU_synthase"/>
</dbReference>
<accession>A0ABW2A6H6</accession>
<evidence type="ECO:0000313" key="2">
    <source>
        <dbReference type="EMBL" id="MFC6673035.1"/>
    </source>
</evidence>
<dbReference type="CDD" id="cd02869">
    <property type="entry name" value="PseudoU_synth_RluA_like"/>
    <property type="match status" value="1"/>
</dbReference>
<dbReference type="Pfam" id="PF00849">
    <property type="entry name" value="PseudoU_synth_2"/>
    <property type="match status" value="1"/>
</dbReference>
<reference evidence="3" key="1">
    <citation type="journal article" date="2019" name="Int. J. Syst. Evol. Microbiol.">
        <title>The Global Catalogue of Microorganisms (GCM) 10K type strain sequencing project: providing services to taxonomists for standard genome sequencing and annotation.</title>
        <authorList>
            <consortium name="The Broad Institute Genomics Platform"/>
            <consortium name="The Broad Institute Genome Sequencing Center for Infectious Disease"/>
            <person name="Wu L."/>
            <person name="Ma J."/>
        </authorList>
    </citation>
    <scope>NUCLEOTIDE SEQUENCE [LARGE SCALE GENOMIC DNA]</scope>
    <source>
        <strain evidence="3">NBRC 111756</strain>
    </source>
</reference>
<dbReference type="InterPro" id="IPR006145">
    <property type="entry name" value="PsdUridine_synth_RsuA/RluA"/>
</dbReference>
<gene>
    <name evidence="2" type="ORF">ACFQDL_25310</name>
</gene>
<evidence type="ECO:0000259" key="1">
    <source>
        <dbReference type="Pfam" id="PF00849"/>
    </source>
</evidence>
<dbReference type="EC" id="5.4.99.-" evidence="2"/>
<dbReference type="Gene3D" id="3.30.2350.10">
    <property type="entry name" value="Pseudouridine synthase"/>
    <property type="match status" value="1"/>
</dbReference>
<dbReference type="Proteomes" id="UP001596422">
    <property type="component" value="Unassembled WGS sequence"/>
</dbReference>
<dbReference type="SUPFAM" id="SSF55120">
    <property type="entry name" value="Pseudouridine synthase"/>
    <property type="match status" value="1"/>
</dbReference>
<dbReference type="RefSeq" id="WP_379911433.1">
    <property type="nucleotide sequence ID" value="NZ_JBHSWE010000001.1"/>
</dbReference>
<organism evidence="2 3">
    <name type="scientific">Marinobacterium aestuariivivens</name>
    <dbReference type="NCBI Taxonomy" id="1698799"/>
    <lineage>
        <taxon>Bacteria</taxon>
        <taxon>Pseudomonadati</taxon>
        <taxon>Pseudomonadota</taxon>
        <taxon>Gammaproteobacteria</taxon>
        <taxon>Oceanospirillales</taxon>
        <taxon>Oceanospirillaceae</taxon>
        <taxon>Marinobacterium</taxon>
    </lineage>
</organism>
<proteinExistence type="predicted"/>
<name>A0ABW2A6H6_9GAMM</name>
<feature type="domain" description="Pseudouridine synthase RsuA/RluA-like" evidence="1">
    <location>
        <begin position="3"/>
        <end position="137"/>
    </location>
</feature>
<dbReference type="EMBL" id="JBHSWE010000001">
    <property type="protein sequence ID" value="MFC6673035.1"/>
    <property type="molecule type" value="Genomic_DNA"/>
</dbReference>
<evidence type="ECO:0000313" key="3">
    <source>
        <dbReference type="Proteomes" id="UP001596422"/>
    </source>
</evidence>
<keyword evidence="3" id="KW-1185">Reference proteome</keyword>
<comment type="caution">
    <text evidence="2">The sequence shown here is derived from an EMBL/GenBank/DDBJ whole genome shotgun (WGS) entry which is preliminary data.</text>
</comment>
<protein>
    <submittedName>
        <fullName evidence="2">RluA family pseudouridine synthase</fullName>
        <ecNumber evidence="2">5.4.99.-</ecNumber>
    </submittedName>
</protein>
<dbReference type="InterPro" id="IPR020103">
    <property type="entry name" value="PsdUridine_synth_cat_dom_sf"/>
</dbReference>
<dbReference type="PANTHER" id="PTHR21600">
    <property type="entry name" value="MITOCHONDRIAL RNA PSEUDOURIDINE SYNTHASE"/>
    <property type="match status" value="1"/>
</dbReference>